<dbReference type="SMART" id="SM00984">
    <property type="entry name" value="UDPG_MGDP_dh_C"/>
    <property type="match status" value="1"/>
</dbReference>
<dbReference type="Pfam" id="PF00984">
    <property type="entry name" value="UDPG_MGDP_dh"/>
    <property type="match status" value="1"/>
</dbReference>
<dbReference type="Proteomes" id="UP000266389">
    <property type="component" value="Unassembled WGS sequence"/>
</dbReference>
<gene>
    <name evidence="6" type="ORF">D0433_02180</name>
</gene>
<comment type="caution">
    <text evidence="6">The sequence shown here is derived from an EMBL/GenBank/DDBJ whole genome shotgun (WGS) entry which is preliminary data.</text>
</comment>
<dbReference type="InterPro" id="IPR001732">
    <property type="entry name" value="UDP-Glc/GDP-Man_DH_N"/>
</dbReference>
<accession>A0A395M2W3</accession>
<dbReference type="InterPro" id="IPR036291">
    <property type="entry name" value="NAD(P)-bd_dom_sf"/>
</dbReference>
<name>A0A395M2W3_9BACT</name>
<dbReference type="GO" id="GO:0000271">
    <property type="term" value="P:polysaccharide biosynthetic process"/>
    <property type="evidence" value="ECO:0007669"/>
    <property type="project" value="InterPro"/>
</dbReference>
<dbReference type="InterPro" id="IPR028359">
    <property type="entry name" value="UDP_ManNAc/GlcNAc_DH"/>
</dbReference>
<dbReference type="EMBL" id="PHFL01000010">
    <property type="protein sequence ID" value="RFM25011.1"/>
    <property type="molecule type" value="Genomic_DNA"/>
</dbReference>
<dbReference type="InterPro" id="IPR008927">
    <property type="entry name" value="6-PGluconate_DH-like_C_sf"/>
</dbReference>
<keyword evidence="1" id="KW-0560">Oxidoreductase</keyword>
<dbReference type="Pfam" id="PF03721">
    <property type="entry name" value="UDPG_MGDP_dh_N"/>
    <property type="match status" value="1"/>
</dbReference>
<comment type="similarity">
    <text evidence="3">Belongs to the UDP-glucose/GDP-mannose dehydrogenase family.</text>
</comment>
<evidence type="ECO:0000259" key="5">
    <source>
        <dbReference type="SMART" id="SM00984"/>
    </source>
</evidence>
<feature type="transmembrane region" description="Helical" evidence="4">
    <location>
        <begin position="12"/>
        <end position="31"/>
    </location>
</feature>
<reference evidence="6 7" key="1">
    <citation type="journal article" date="2011" name="ISME J.">
        <title>Community ecology of hot spring cyanobacterial mats: predominant populations and their functional potential.</title>
        <authorList>
            <person name="Klatt C.G."/>
            <person name="Wood J.M."/>
            <person name="Rusch D.B."/>
            <person name="Bateson M.M."/>
            <person name="Hamamura N."/>
            <person name="Heidelberg J.F."/>
            <person name="Grossman A.R."/>
            <person name="Bhaya D."/>
            <person name="Cohan F.M."/>
            <person name="Kuhl M."/>
            <person name="Bryant D.A."/>
            <person name="Ward D.M."/>
        </authorList>
    </citation>
    <scope>NUCLEOTIDE SEQUENCE [LARGE SCALE GENOMIC DNA]</scope>
    <source>
        <strain evidence="6">OS</strain>
    </source>
</reference>
<evidence type="ECO:0000313" key="6">
    <source>
        <dbReference type="EMBL" id="RFM25011.1"/>
    </source>
</evidence>
<organism evidence="6 7">
    <name type="scientific">Candidatus Thermochlorobacter aerophilus</name>
    <dbReference type="NCBI Taxonomy" id="1868324"/>
    <lineage>
        <taxon>Bacteria</taxon>
        <taxon>Pseudomonadati</taxon>
        <taxon>Chlorobiota</taxon>
        <taxon>Chlorobiia</taxon>
        <taxon>Chlorobiales</taxon>
        <taxon>Candidatus Thermochlorobacteriaceae</taxon>
        <taxon>Candidatus Thermochlorobacter</taxon>
    </lineage>
</organism>
<dbReference type="Pfam" id="PF03720">
    <property type="entry name" value="UDPG_MGDP_dh_C"/>
    <property type="match status" value="1"/>
</dbReference>
<dbReference type="SUPFAM" id="SSF48179">
    <property type="entry name" value="6-phosphogluconate dehydrogenase C-terminal domain-like"/>
    <property type="match status" value="1"/>
</dbReference>
<dbReference type="SUPFAM" id="SSF52413">
    <property type="entry name" value="UDP-glucose/GDP-mannose dehydrogenase C-terminal domain"/>
    <property type="match status" value="1"/>
</dbReference>
<dbReference type="GO" id="GO:0016628">
    <property type="term" value="F:oxidoreductase activity, acting on the CH-CH group of donors, NAD or NADP as acceptor"/>
    <property type="evidence" value="ECO:0007669"/>
    <property type="project" value="InterPro"/>
</dbReference>
<evidence type="ECO:0000256" key="1">
    <source>
        <dbReference type="ARBA" id="ARBA00023002"/>
    </source>
</evidence>
<dbReference type="InterPro" id="IPR014026">
    <property type="entry name" value="UDP-Glc/GDP-Man_DH_dimer"/>
</dbReference>
<dbReference type="InterPro" id="IPR036220">
    <property type="entry name" value="UDP-Glc/GDP-Man_DH_C_sf"/>
</dbReference>
<evidence type="ECO:0000256" key="4">
    <source>
        <dbReference type="SAM" id="Phobius"/>
    </source>
</evidence>
<dbReference type="InterPro" id="IPR017476">
    <property type="entry name" value="UDP-Glc/GDP-Man"/>
</dbReference>
<dbReference type="SUPFAM" id="SSF51735">
    <property type="entry name" value="NAD(P)-binding Rossmann-fold domains"/>
    <property type="match status" value="1"/>
</dbReference>
<dbReference type="NCBIfam" id="TIGR03026">
    <property type="entry name" value="NDP-sugDHase"/>
    <property type="match status" value="1"/>
</dbReference>
<sequence length="443" mass="49674">MSLKEKLENKSAVIGVVGLGYVGLPLAVEFARKGFKTIGIDLDQRKVASIAAGKNYIQDIKDADFQEALRHGFTAMDNYDCASTCDVIYICVPTPFTANKEPDISFIISATESLAQHLRKEQLIILRSTTFPNTTEGYVLPILERRGMKVGQDFYLAFSPERIDPGNPKWHTGNTPIVVGGVTPTCTELAMLANQQIVTQVYPVSSPKVAEMEKLLENIFRSVNIALVNEMAMLCDRMGGINIWEVVEAASTKPFGFMPFYPGPGIGGHCILVDPYYLAWRARAFDFQTNFITLAAETNENMPFYVRNMIMREVARMPITIETARYLFLGVAFKKNVDDIRHSPAIKIIELLMQEGAKHIHYCDPYVPHFKEQGANNTIIEMHALPLTQETLHAADIVIITTDHSDFDYDFIVRESKRVIDTRNATKAVRHHREKIVLLGAGQ</sequence>
<evidence type="ECO:0000256" key="2">
    <source>
        <dbReference type="ARBA" id="ARBA00023027"/>
    </source>
</evidence>
<dbReference type="InterPro" id="IPR014027">
    <property type="entry name" value="UDP-Glc/GDP-Man_DH_C"/>
</dbReference>
<dbReference type="PANTHER" id="PTHR43491">
    <property type="entry name" value="UDP-N-ACETYL-D-MANNOSAMINE DEHYDROGENASE"/>
    <property type="match status" value="1"/>
</dbReference>
<dbReference type="PIRSF" id="PIRSF000124">
    <property type="entry name" value="UDPglc_GDPman_dh"/>
    <property type="match status" value="1"/>
</dbReference>
<keyword evidence="4" id="KW-1133">Transmembrane helix</keyword>
<dbReference type="AlphaFoldDB" id="A0A395M2W3"/>
<dbReference type="GO" id="GO:0051287">
    <property type="term" value="F:NAD binding"/>
    <property type="evidence" value="ECO:0007669"/>
    <property type="project" value="InterPro"/>
</dbReference>
<keyword evidence="4" id="KW-0812">Transmembrane</keyword>
<feature type="domain" description="UDP-glucose/GDP-mannose dehydrogenase C-terminal" evidence="5">
    <location>
        <begin position="327"/>
        <end position="428"/>
    </location>
</feature>
<proteinExistence type="inferred from homology"/>
<keyword evidence="2" id="KW-0520">NAD</keyword>
<protein>
    <submittedName>
        <fullName evidence="6">Nucleotide sugar dehydrogenase</fullName>
    </submittedName>
</protein>
<keyword evidence="4" id="KW-0472">Membrane</keyword>
<evidence type="ECO:0000313" key="7">
    <source>
        <dbReference type="Proteomes" id="UP000266389"/>
    </source>
</evidence>
<dbReference type="Gene3D" id="3.40.50.720">
    <property type="entry name" value="NAD(P)-binding Rossmann-like Domain"/>
    <property type="match status" value="2"/>
</dbReference>
<evidence type="ECO:0000256" key="3">
    <source>
        <dbReference type="PIRNR" id="PIRNR000124"/>
    </source>
</evidence>
<dbReference type="PIRSF" id="PIRSF500136">
    <property type="entry name" value="UDP_ManNAc_DH"/>
    <property type="match status" value="1"/>
</dbReference>
<dbReference type="GO" id="GO:0016616">
    <property type="term" value="F:oxidoreductase activity, acting on the CH-OH group of donors, NAD or NADP as acceptor"/>
    <property type="evidence" value="ECO:0007669"/>
    <property type="project" value="InterPro"/>
</dbReference>
<dbReference type="PANTHER" id="PTHR43491:SF1">
    <property type="entry name" value="UDP-N-ACETYL-D-MANNOSAMINE DEHYDROGENASE"/>
    <property type="match status" value="1"/>
</dbReference>